<dbReference type="Proteomes" id="UP001500037">
    <property type="component" value="Unassembled WGS sequence"/>
</dbReference>
<dbReference type="RefSeq" id="WP_344445302.1">
    <property type="nucleotide sequence ID" value="NZ_BAAALF010000156.1"/>
</dbReference>
<accession>A0ABN1WS94</accession>
<sequence>MAGAALLLALVHTWPATVAAAAVLGAGCGVFPAVDKALVIQA</sequence>
<comment type="caution">
    <text evidence="1">The sequence shown here is derived from an EMBL/GenBank/DDBJ whole genome shotgun (WGS) entry which is preliminary data.</text>
</comment>
<protein>
    <submittedName>
        <fullName evidence="1">Uncharacterized protein</fullName>
    </submittedName>
</protein>
<gene>
    <name evidence="1" type="ORF">GCM10009665_60880</name>
</gene>
<evidence type="ECO:0000313" key="2">
    <source>
        <dbReference type="Proteomes" id="UP001500037"/>
    </source>
</evidence>
<name>A0ABN1WS94_9ACTN</name>
<keyword evidence="2" id="KW-1185">Reference proteome</keyword>
<organism evidence="1 2">
    <name type="scientific">Kitasatospora nipponensis</name>
    <dbReference type="NCBI Taxonomy" id="258049"/>
    <lineage>
        <taxon>Bacteria</taxon>
        <taxon>Bacillati</taxon>
        <taxon>Actinomycetota</taxon>
        <taxon>Actinomycetes</taxon>
        <taxon>Kitasatosporales</taxon>
        <taxon>Streptomycetaceae</taxon>
        <taxon>Kitasatospora</taxon>
    </lineage>
</organism>
<reference evidence="1 2" key="1">
    <citation type="journal article" date="2019" name="Int. J. Syst. Evol. Microbiol.">
        <title>The Global Catalogue of Microorganisms (GCM) 10K type strain sequencing project: providing services to taxonomists for standard genome sequencing and annotation.</title>
        <authorList>
            <consortium name="The Broad Institute Genomics Platform"/>
            <consortium name="The Broad Institute Genome Sequencing Center for Infectious Disease"/>
            <person name="Wu L."/>
            <person name="Ma J."/>
        </authorList>
    </citation>
    <scope>NUCLEOTIDE SEQUENCE [LARGE SCALE GENOMIC DNA]</scope>
    <source>
        <strain evidence="1 2">JCM 13004</strain>
    </source>
</reference>
<evidence type="ECO:0000313" key="1">
    <source>
        <dbReference type="EMBL" id="GAA1263094.1"/>
    </source>
</evidence>
<proteinExistence type="predicted"/>
<dbReference type="EMBL" id="BAAALF010000156">
    <property type="protein sequence ID" value="GAA1263094.1"/>
    <property type="molecule type" value="Genomic_DNA"/>
</dbReference>